<feature type="compositionally biased region" description="Acidic residues" evidence="1">
    <location>
        <begin position="183"/>
        <end position="196"/>
    </location>
</feature>
<gene>
    <name evidence="2" type="ORF">Gxy13693_008_028</name>
</gene>
<dbReference type="EMBL" id="BANJ01000008">
    <property type="protein sequence ID" value="GAN98654.1"/>
    <property type="molecule type" value="Genomic_DNA"/>
</dbReference>
<comment type="caution">
    <text evidence="2">The sequence shown here is derived from an EMBL/GenBank/DDBJ whole genome shotgun (WGS) entry which is preliminary data.</text>
</comment>
<dbReference type="AlphaFoldDB" id="A0A0D6Q5C8"/>
<evidence type="ECO:0000256" key="1">
    <source>
        <dbReference type="SAM" id="MobiDB-lite"/>
    </source>
</evidence>
<dbReference type="Proteomes" id="UP000032683">
    <property type="component" value="Unassembled WGS sequence"/>
</dbReference>
<reference evidence="2 3" key="1">
    <citation type="submission" date="2012-11" db="EMBL/GenBank/DDBJ databases">
        <title>Whole genome sequence of Gluconacetobacter xylinus NBRC 13693.</title>
        <authorList>
            <person name="Azuma Y."/>
            <person name="Higashiura N."/>
            <person name="Hirakawa H."/>
            <person name="Matsushita K."/>
        </authorList>
    </citation>
    <scope>NUCLEOTIDE SEQUENCE [LARGE SCALE GENOMIC DNA]</scope>
    <source>
        <strain evidence="2 3">NBRC 13693</strain>
    </source>
</reference>
<protein>
    <submittedName>
        <fullName evidence="2">Uncharacterized protein</fullName>
    </submittedName>
</protein>
<evidence type="ECO:0000313" key="3">
    <source>
        <dbReference type="Proteomes" id="UP000032683"/>
    </source>
</evidence>
<proteinExistence type="predicted"/>
<organism evidence="2 3">
    <name type="scientific">Komagataeibacter xylinus NBRC 13693</name>
    <dbReference type="NCBI Taxonomy" id="1234668"/>
    <lineage>
        <taxon>Bacteria</taxon>
        <taxon>Pseudomonadati</taxon>
        <taxon>Pseudomonadota</taxon>
        <taxon>Alphaproteobacteria</taxon>
        <taxon>Acetobacterales</taxon>
        <taxon>Acetobacteraceae</taxon>
        <taxon>Komagataeibacter</taxon>
    </lineage>
</organism>
<sequence length="206" mass="23564">MSNKDETRLIRSVKGRTTRAIVLPDMIHWPSVRYLTIEPVMGVDEKPVADRWHLYCWFQDMSVGQIASAGPLSDQRRFALRMAAIHDVTVMDTSRPYPAGPSVTNEDRLWKRMPGVYGGEVMGERVAAHMAYTHNLDNTQAIENTFRYLSRWAEGITDARLRNEIRHQSFWAAMDYLQKFFTPDDEDDGDDPDADDMGGIGDREPV</sequence>
<accession>A0A0D6Q5C8</accession>
<dbReference type="RefSeq" id="WP_048855541.1">
    <property type="nucleotide sequence ID" value="NZ_BANJ01000008.1"/>
</dbReference>
<feature type="region of interest" description="Disordered" evidence="1">
    <location>
        <begin position="182"/>
        <end position="206"/>
    </location>
</feature>
<evidence type="ECO:0000313" key="2">
    <source>
        <dbReference type="EMBL" id="GAN98654.1"/>
    </source>
</evidence>
<name>A0A0D6Q5C8_KOMXY</name>